<evidence type="ECO:0000313" key="2">
    <source>
        <dbReference type="Proteomes" id="UP001054945"/>
    </source>
</evidence>
<comment type="caution">
    <text evidence="1">The sequence shown here is derived from an EMBL/GenBank/DDBJ whole genome shotgun (WGS) entry which is preliminary data.</text>
</comment>
<accession>A0AAV4S375</accession>
<dbReference type="Proteomes" id="UP001054945">
    <property type="component" value="Unassembled WGS sequence"/>
</dbReference>
<evidence type="ECO:0000313" key="1">
    <source>
        <dbReference type="EMBL" id="GIY28618.1"/>
    </source>
</evidence>
<proteinExistence type="predicted"/>
<protein>
    <submittedName>
        <fullName evidence="1">Uncharacterized protein</fullName>
    </submittedName>
</protein>
<organism evidence="1 2">
    <name type="scientific">Caerostris extrusa</name>
    <name type="common">Bark spider</name>
    <name type="synonym">Caerostris bankana</name>
    <dbReference type="NCBI Taxonomy" id="172846"/>
    <lineage>
        <taxon>Eukaryota</taxon>
        <taxon>Metazoa</taxon>
        <taxon>Ecdysozoa</taxon>
        <taxon>Arthropoda</taxon>
        <taxon>Chelicerata</taxon>
        <taxon>Arachnida</taxon>
        <taxon>Araneae</taxon>
        <taxon>Araneomorphae</taxon>
        <taxon>Entelegynae</taxon>
        <taxon>Araneoidea</taxon>
        <taxon>Araneidae</taxon>
        <taxon>Caerostris</taxon>
    </lineage>
</organism>
<sequence>KYINVTYSLVIYDLDEINEGSMDFRLHGYLRTHWMRRAHHHQLVHRQQPMHRPLVDPRRDLRTGQGHPNLRKVLPELLLLHQQRQETEFSGKVGTFSIFLFFV</sequence>
<dbReference type="EMBL" id="BPLR01008968">
    <property type="protein sequence ID" value="GIY28618.1"/>
    <property type="molecule type" value="Genomic_DNA"/>
</dbReference>
<gene>
    <name evidence="1" type="ORF">CEXT_310741</name>
</gene>
<keyword evidence="2" id="KW-1185">Reference proteome</keyword>
<reference evidence="1 2" key="1">
    <citation type="submission" date="2021-06" db="EMBL/GenBank/DDBJ databases">
        <title>Caerostris extrusa draft genome.</title>
        <authorList>
            <person name="Kono N."/>
            <person name="Arakawa K."/>
        </authorList>
    </citation>
    <scope>NUCLEOTIDE SEQUENCE [LARGE SCALE GENOMIC DNA]</scope>
</reference>
<dbReference type="AlphaFoldDB" id="A0AAV4S375"/>
<feature type="non-terminal residue" evidence="1">
    <location>
        <position position="1"/>
    </location>
</feature>
<name>A0AAV4S375_CAEEX</name>